<feature type="compositionally biased region" description="Polar residues" evidence="2">
    <location>
        <begin position="249"/>
        <end position="261"/>
    </location>
</feature>
<evidence type="ECO:0000259" key="3">
    <source>
        <dbReference type="PROSITE" id="PS50994"/>
    </source>
</evidence>
<dbReference type="InterPro" id="IPR012337">
    <property type="entry name" value="RNaseH-like_sf"/>
</dbReference>
<dbReference type="InterPro" id="IPR025724">
    <property type="entry name" value="GAG-pre-integrase_dom"/>
</dbReference>
<dbReference type="Pfam" id="PF25597">
    <property type="entry name" value="SH3_retrovirus"/>
    <property type="match status" value="1"/>
</dbReference>
<dbReference type="InterPro" id="IPR043502">
    <property type="entry name" value="DNA/RNA_pol_sf"/>
</dbReference>
<sequence>MVDLTVDPEDVSPNASSLSPGTSRENPVFAAHCQQDKLLASWLLTTVSTEVLPHLTGLTTVMSIWNTISRMFGARSSAKISSLRHNLHSQRKTGLTIREYLAKVKSMCDLLNALGSVVTEQEHVNVVLAGLTMEFESIIAIASRENFSLDVLTEMLLDCEARQKMFLSENFYANLVLQSREGAAETDSCATHDVNTGSSQDHSSCGQPNGYRGRGRGRNNNRPQCQLCGRFGHVVQKCYHRFDRDYTGVSGSDSMQENGSKPTCARNSAKHQQSGGQPYAHAVTSMPPSSSFVPTPFYFPSPYGPVHYPFPGTSPGFPSDASRFSHGTSHSSLTPGSAAYIATVPTPSGSSSSVSADSLWYPDTGATHHVTNDLSGFQSGTTYTGGSSLLMGNGEGISIMHVGQGFLSSSKKPLILQNMLHVPNIKKKLLSVSQFTRDNSVFMEFHPSECLVKDARTQATLLRGRLTDDGLYQLLPCEDQRSSCLVNNVSKSPVSLKLWHQRLGHPSLDVVQRILKLCSIVFNKTEAVNVCSACMQGKSHKLPFCKSLTEYNEPFQLVVSDVWGPAPVCFTDGFLYYVSFVDVCSRYTWMYLLKCKSEVAQCFLDFAKLVEVQFGYKIKALQTDGGGEYQSLRKWFSANGVQHRLSCLGTSEQNGKAERKHRHIVETGLTILPTPVLHGKSPFEALHRVLPDYSFLRVFGCACYPYLRLFNRHKLDFRSKKCVFLGYSTSHKGYKCLDESGRVIISRHVVFDESAFPYAVCNISNIAPDNGVSTGVIPLVSPVQTMHGPLSAMSLSPSENNQRAPLSTHNQRHNTNNQDVGATSLTMIEDQDVHEFGNARRVVSFEDMPTDAHGAITFENMPNRASPLTHTSPMHVNSQAHERIGTTTPNYNVRDMMATSSNSNAHVVVPIMEDQVVNSIRSTPACDHGTEQALLKGNSSRGGPIRSIVPICAAPLSANPTCAHGPMSSFVEPITNITPAYSTHGSLVSTRAPFHTTCPRDSLVHENDGQVTLPTRNSRVIGADNGDAPSNSSTTPIEAMPDCDDVLETTSIGAMADHDNAHGAISMGNNAHGAVLVQNAHPMVTRAKDGIRKPRVLHVEYFDEEPRSIKEAMKIPHWKKAAQEEFDALIANNTWSLVPLPRDRVHVHCKWIFKVKRNADGSVSRYKAHLVAKGFLQQPGIDFHEVFSPVVKPVTVRVILTLALTRGWLLRQVDINNAFLNGVLMEEVYMSQPPGFVQAGDGLVYKLHKAIYGLKQAPRAWFESLREYLVSEKFILSKSDSSLFVRKTASSVVYMLVYVDDIIVTGSEAGEVCSDDNGLVLTQQKYIRELLHKHGFGDVKSLPTPMVSNYKLSIDAGDPIEDAAQYRSIVGALQYIVVTRPDIAFATGGPILMIGVPRLATAFSLVEISFHRAHELYVVPHGKYTLWCDNSSTVAVNEIHAYEQVAYVLTKPLSSPSFLKHRQKLLLDDPGFEGTSAHKSLNVEVNISSSMVLSSQVSYYGIVKALRIQSCKGGLKIQFTAVYASPSSSKRKHIWQQLENLDPGDRVSNRGRSRIFGYFGFTVIATVAGAIATVTGNSDGGETAISRSKSRSLTWLSNFKEAYVNHLERLRSDHRPLLDSLHEIHDVSGDRAFRFINVVGSVELLASNSTFGVATYFPNYCHHFILSAHAASPSFT</sequence>
<feature type="region of interest" description="Disordered" evidence="2">
    <location>
        <begin position="1"/>
        <end position="26"/>
    </location>
</feature>
<reference evidence="4" key="1">
    <citation type="submission" date="2019-09" db="EMBL/GenBank/DDBJ databases">
        <title>Draft genome information of white flower Hibiscus syriacus.</title>
        <authorList>
            <person name="Kim Y.-M."/>
        </authorList>
    </citation>
    <scope>NUCLEOTIDE SEQUENCE [LARGE SCALE GENOMIC DNA]</scope>
    <source>
        <strain evidence="4">YM2019G1</strain>
    </source>
</reference>
<evidence type="ECO:0000256" key="1">
    <source>
        <dbReference type="ARBA" id="ARBA00022750"/>
    </source>
</evidence>
<feature type="compositionally biased region" description="Acidic residues" evidence="2">
    <location>
        <begin position="1"/>
        <end position="10"/>
    </location>
</feature>
<dbReference type="SUPFAM" id="SSF56672">
    <property type="entry name" value="DNA/RNA polymerases"/>
    <property type="match status" value="1"/>
</dbReference>
<dbReference type="Pfam" id="PF13976">
    <property type="entry name" value="gag_pre-integrs"/>
    <property type="match status" value="1"/>
</dbReference>
<feature type="region of interest" description="Disordered" evidence="2">
    <location>
        <begin position="249"/>
        <end position="286"/>
    </location>
</feature>
<gene>
    <name evidence="4" type="ORF">F3Y22_tig00110678pilonHSYRG00161</name>
</gene>
<dbReference type="PROSITE" id="PS50994">
    <property type="entry name" value="INTEGRASE"/>
    <property type="match status" value="1"/>
</dbReference>
<dbReference type="Pfam" id="PF14223">
    <property type="entry name" value="Retrotran_gag_2"/>
    <property type="match status" value="1"/>
</dbReference>
<keyword evidence="1" id="KW-0064">Aspartyl protease</keyword>
<dbReference type="SUPFAM" id="SSF53098">
    <property type="entry name" value="Ribonuclease H-like"/>
    <property type="match status" value="1"/>
</dbReference>
<keyword evidence="1" id="KW-0378">Hydrolase</keyword>
<feature type="domain" description="Integrase catalytic" evidence="3">
    <location>
        <begin position="550"/>
        <end position="713"/>
    </location>
</feature>
<dbReference type="InterPro" id="IPR013103">
    <property type="entry name" value="RVT_2"/>
</dbReference>
<dbReference type="InterPro" id="IPR036397">
    <property type="entry name" value="RNaseH_sf"/>
</dbReference>
<keyword evidence="1" id="KW-0645">Protease</keyword>
<feature type="region of interest" description="Disordered" evidence="2">
    <location>
        <begin position="188"/>
        <end position="219"/>
    </location>
</feature>
<dbReference type="EMBL" id="VEPZ02001071">
    <property type="protein sequence ID" value="KAE8695914.1"/>
    <property type="molecule type" value="Genomic_DNA"/>
</dbReference>
<feature type="region of interest" description="Disordered" evidence="2">
    <location>
        <begin position="1018"/>
        <end position="1039"/>
    </location>
</feature>
<dbReference type="GO" id="GO:0004190">
    <property type="term" value="F:aspartic-type endopeptidase activity"/>
    <property type="evidence" value="ECO:0007669"/>
    <property type="project" value="UniProtKB-KW"/>
</dbReference>
<dbReference type="InterPro" id="IPR001584">
    <property type="entry name" value="Integrase_cat-core"/>
</dbReference>
<feature type="compositionally biased region" description="Polar residues" evidence="2">
    <location>
        <begin position="193"/>
        <end position="207"/>
    </location>
</feature>
<dbReference type="PANTHER" id="PTHR47481">
    <property type="match status" value="1"/>
</dbReference>
<evidence type="ECO:0000313" key="4">
    <source>
        <dbReference type="EMBL" id="KAE8695914.1"/>
    </source>
</evidence>
<feature type="region of interest" description="Disordered" evidence="2">
    <location>
        <begin position="793"/>
        <end position="817"/>
    </location>
</feature>
<dbReference type="GO" id="GO:0003676">
    <property type="term" value="F:nucleic acid binding"/>
    <property type="evidence" value="ECO:0007669"/>
    <property type="project" value="InterPro"/>
</dbReference>
<comment type="caution">
    <text evidence="4">The sequence shown here is derived from an EMBL/GenBank/DDBJ whole genome shotgun (WGS) entry which is preliminary data.</text>
</comment>
<dbReference type="PANTHER" id="PTHR47481:SF10">
    <property type="entry name" value="COPIA-LIKE POLYPROTEIN_RETROTRANSPOSON"/>
    <property type="match status" value="1"/>
</dbReference>
<evidence type="ECO:0000256" key="2">
    <source>
        <dbReference type="SAM" id="MobiDB-lite"/>
    </source>
</evidence>
<keyword evidence="5" id="KW-1185">Reference proteome</keyword>
<organism evidence="4 5">
    <name type="scientific">Hibiscus syriacus</name>
    <name type="common">Rose of Sharon</name>
    <dbReference type="NCBI Taxonomy" id="106335"/>
    <lineage>
        <taxon>Eukaryota</taxon>
        <taxon>Viridiplantae</taxon>
        <taxon>Streptophyta</taxon>
        <taxon>Embryophyta</taxon>
        <taxon>Tracheophyta</taxon>
        <taxon>Spermatophyta</taxon>
        <taxon>Magnoliopsida</taxon>
        <taxon>eudicotyledons</taxon>
        <taxon>Gunneridae</taxon>
        <taxon>Pentapetalae</taxon>
        <taxon>rosids</taxon>
        <taxon>malvids</taxon>
        <taxon>Malvales</taxon>
        <taxon>Malvaceae</taxon>
        <taxon>Malvoideae</taxon>
        <taxon>Hibiscus</taxon>
    </lineage>
</organism>
<dbReference type="Pfam" id="PF22936">
    <property type="entry name" value="Pol_BBD"/>
    <property type="match status" value="1"/>
</dbReference>
<proteinExistence type="predicted"/>
<dbReference type="Proteomes" id="UP000436088">
    <property type="component" value="Unassembled WGS sequence"/>
</dbReference>
<evidence type="ECO:0000313" key="5">
    <source>
        <dbReference type="Proteomes" id="UP000436088"/>
    </source>
</evidence>
<dbReference type="Gene3D" id="3.30.420.10">
    <property type="entry name" value="Ribonuclease H-like superfamily/Ribonuclease H"/>
    <property type="match status" value="1"/>
</dbReference>
<dbReference type="InterPro" id="IPR057670">
    <property type="entry name" value="SH3_retrovirus"/>
</dbReference>
<dbReference type="Pfam" id="PF07727">
    <property type="entry name" value="RVT_2"/>
    <property type="match status" value="1"/>
</dbReference>
<accession>A0A6A2ZVC2</accession>
<feature type="compositionally biased region" description="Polar residues" evidence="2">
    <location>
        <begin position="13"/>
        <end position="25"/>
    </location>
</feature>
<dbReference type="Pfam" id="PF00665">
    <property type="entry name" value="rve"/>
    <property type="match status" value="1"/>
</dbReference>
<dbReference type="GO" id="GO:0015074">
    <property type="term" value="P:DNA integration"/>
    <property type="evidence" value="ECO:0007669"/>
    <property type="project" value="InterPro"/>
</dbReference>
<dbReference type="InterPro" id="IPR054722">
    <property type="entry name" value="PolX-like_BBD"/>
</dbReference>
<protein>
    <recommendedName>
        <fullName evidence="3">Integrase catalytic domain-containing protein</fullName>
    </recommendedName>
</protein>
<name>A0A6A2ZVC2_HIBSY</name>